<evidence type="ECO:0000256" key="2">
    <source>
        <dbReference type="ARBA" id="ARBA00004651"/>
    </source>
</evidence>
<evidence type="ECO:0000256" key="12">
    <source>
        <dbReference type="ARBA" id="ARBA00023012"/>
    </source>
</evidence>
<dbReference type="PANTHER" id="PTHR45528">
    <property type="entry name" value="SENSOR HISTIDINE KINASE CPXA"/>
    <property type="match status" value="1"/>
</dbReference>
<keyword evidence="5" id="KW-0597">Phosphoprotein</keyword>
<dbReference type="PROSITE" id="PS50109">
    <property type="entry name" value="HIS_KIN"/>
    <property type="match status" value="1"/>
</dbReference>
<keyword evidence="4" id="KW-1003">Cell membrane</keyword>
<keyword evidence="13" id="KW-0472">Membrane</keyword>
<keyword evidence="9 15" id="KW-0418">Kinase</keyword>
<evidence type="ECO:0000256" key="10">
    <source>
        <dbReference type="ARBA" id="ARBA00022840"/>
    </source>
</evidence>
<dbReference type="Proteomes" id="UP000823886">
    <property type="component" value="Unassembled WGS sequence"/>
</dbReference>
<dbReference type="InterPro" id="IPR008358">
    <property type="entry name" value="Sig_transdc_His_kin/Pase_MprB"/>
</dbReference>
<evidence type="ECO:0000256" key="3">
    <source>
        <dbReference type="ARBA" id="ARBA00012438"/>
    </source>
</evidence>
<dbReference type="GO" id="GO:0005886">
    <property type="term" value="C:plasma membrane"/>
    <property type="evidence" value="ECO:0007669"/>
    <property type="project" value="UniProtKB-SubCell"/>
</dbReference>
<dbReference type="SMART" id="SM00387">
    <property type="entry name" value="HATPase_c"/>
    <property type="match status" value="1"/>
</dbReference>
<keyword evidence="11" id="KW-1133">Transmembrane helix</keyword>
<dbReference type="Pfam" id="PF02518">
    <property type="entry name" value="HATPase_c"/>
    <property type="match status" value="1"/>
</dbReference>
<evidence type="ECO:0000256" key="11">
    <source>
        <dbReference type="ARBA" id="ARBA00022989"/>
    </source>
</evidence>
<dbReference type="CDD" id="cd00075">
    <property type="entry name" value="HATPase"/>
    <property type="match status" value="1"/>
</dbReference>
<evidence type="ECO:0000256" key="5">
    <source>
        <dbReference type="ARBA" id="ARBA00022553"/>
    </source>
</evidence>
<dbReference type="SUPFAM" id="SSF55874">
    <property type="entry name" value="ATPase domain of HSP90 chaperone/DNA topoisomerase II/histidine kinase"/>
    <property type="match status" value="1"/>
</dbReference>
<evidence type="ECO:0000256" key="6">
    <source>
        <dbReference type="ARBA" id="ARBA00022679"/>
    </source>
</evidence>
<evidence type="ECO:0000313" key="15">
    <source>
        <dbReference type="EMBL" id="HJC62651.1"/>
    </source>
</evidence>
<dbReference type="Pfam" id="PF00512">
    <property type="entry name" value="HisKA"/>
    <property type="match status" value="1"/>
</dbReference>
<evidence type="ECO:0000256" key="8">
    <source>
        <dbReference type="ARBA" id="ARBA00022741"/>
    </source>
</evidence>
<dbReference type="GO" id="GO:0000155">
    <property type="term" value="F:phosphorelay sensor kinase activity"/>
    <property type="evidence" value="ECO:0007669"/>
    <property type="project" value="InterPro"/>
</dbReference>
<sequence>MIWIFLFLVLTAAVLYLGVRLFLYQKQLRALTRQLEELNDDSNQRLTCFLQDGAVTSLCRQINQCIDIQQQAVLHARETEKDLKYTIACVSHDIRTPLTGAAGYVQLLEKTADPQKHGEYCTIVRQRLGDLEQLLDELFLYTRLTGDALSLTCAPVQLFPLVCDALTGFYTQFEKQHREPRISFDREALQVNADAQQLRRVLRNLISNALSHGTGPLYITQKGSCLTFSNQVEQLSDLDAAHLFDRFYRADASRQGNHAGLGLSISKELMERMGGSVRAEKREGKLCITLEFQPGS</sequence>
<accession>A0A9D2TB63</accession>
<gene>
    <name evidence="15" type="ORF">H9753_03400</name>
</gene>
<dbReference type="GO" id="GO:0005524">
    <property type="term" value="F:ATP binding"/>
    <property type="evidence" value="ECO:0007669"/>
    <property type="project" value="UniProtKB-KW"/>
</dbReference>
<evidence type="ECO:0000256" key="9">
    <source>
        <dbReference type="ARBA" id="ARBA00022777"/>
    </source>
</evidence>
<dbReference type="EC" id="2.7.13.3" evidence="3"/>
<evidence type="ECO:0000256" key="1">
    <source>
        <dbReference type="ARBA" id="ARBA00000085"/>
    </source>
</evidence>
<dbReference type="Gene3D" id="3.30.565.10">
    <property type="entry name" value="Histidine kinase-like ATPase, C-terminal domain"/>
    <property type="match status" value="1"/>
</dbReference>
<dbReference type="InterPro" id="IPR003594">
    <property type="entry name" value="HATPase_dom"/>
</dbReference>
<dbReference type="AlphaFoldDB" id="A0A9D2TB63"/>
<organism evidence="15 16">
    <name type="scientific">Candidatus Blautia merdavium</name>
    <dbReference type="NCBI Taxonomy" id="2838494"/>
    <lineage>
        <taxon>Bacteria</taxon>
        <taxon>Bacillati</taxon>
        <taxon>Bacillota</taxon>
        <taxon>Clostridia</taxon>
        <taxon>Lachnospirales</taxon>
        <taxon>Lachnospiraceae</taxon>
        <taxon>Blautia</taxon>
    </lineage>
</organism>
<dbReference type="CDD" id="cd00082">
    <property type="entry name" value="HisKA"/>
    <property type="match status" value="1"/>
</dbReference>
<keyword evidence="12" id="KW-0902">Two-component regulatory system</keyword>
<dbReference type="InterPro" id="IPR036890">
    <property type="entry name" value="HATPase_C_sf"/>
</dbReference>
<keyword evidence="7" id="KW-0812">Transmembrane</keyword>
<comment type="caution">
    <text evidence="15">The sequence shown here is derived from an EMBL/GenBank/DDBJ whole genome shotgun (WGS) entry which is preliminary data.</text>
</comment>
<dbReference type="PANTHER" id="PTHR45528:SF1">
    <property type="entry name" value="SENSOR HISTIDINE KINASE CPXA"/>
    <property type="match status" value="1"/>
</dbReference>
<reference evidence="15" key="2">
    <citation type="submission" date="2021-04" db="EMBL/GenBank/DDBJ databases">
        <authorList>
            <person name="Gilroy R."/>
        </authorList>
    </citation>
    <scope>NUCLEOTIDE SEQUENCE</scope>
    <source>
        <strain evidence="15">ChiBcec2-3848</strain>
    </source>
</reference>
<evidence type="ECO:0000256" key="13">
    <source>
        <dbReference type="ARBA" id="ARBA00023136"/>
    </source>
</evidence>
<feature type="domain" description="Histidine kinase" evidence="14">
    <location>
        <begin position="89"/>
        <end position="296"/>
    </location>
</feature>
<dbReference type="PRINTS" id="PR01780">
    <property type="entry name" value="LANTIREGPROT"/>
</dbReference>
<comment type="subcellular location">
    <subcellularLocation>
        <location evidence="2">Cell membrane</location>
        <topology evidence="2">Multi-pass membrane protein</topology>
    </subcellularLocation>
</comment>
<dbReference type="SMART" id="SM00388">
    <property type="entry name" value="HisKA"/>
    <property type="match status" value="1"/>
</dbReference>
<proteinExistence type="predicted"/>
<dbReference type="Gene3D" id="1.10.287.130">
    <property type="match status" value="1"/>
</dbReference>
<protein>
    <recommendedName>
        <fullName evidence="3">histidine kinase</fullName>
        <ecNumber evidence="3">2.7.13.3</ecNumber>
    </recommendedName>
</protein>
<evidence type="ECO:0000256" key="4">
    <source>
        <dbReference type="ARBA" id="ARBA00022475"/>
    </source>
</evidence>
<dbReference type="InterPro" id="IPR005467">
    <property type="entry name" value="His_kinase_dom"/>
</dbReference>
<keyword evidence="10" id="KW-0067">ATP-binding</keyword>
<dbReference type="InterPro" id="IPR050398">
    <property type="entry name" value="HssS/ArlS-like"/>
</dbReference>
<comment type="catalytic activity">
    <reaction evidence="1">
        <text>ATP + protein L-histidine = ADP + protein N-phospho-L-histidine.</text>
        <dbReference type="EC" id="2.7.13.3"/>
    </reaction>
</comment>
<keyword evidence="8" id="KW-0547">Nucleotide-binding</keyword>
<dbReference type="InterPro" id="IPR003661">
    <property type="entry name" value="HisK_dim/P_dom"/>
</dbReference>
<evidence type="ECO:0000256" key="7">
    <source>
        <dbReference type="ARBA" id="ARBA00022692"/>
    </source>
</evidence>
<reference evidence="15" key="1">
    <citation type="journal article" date="2021" name="PeerJ">
        <title>Extensive microbial diversity within the chicken gut microbiome revealed by metagenomics and culture.</title>
        <authorList>
            <person name="Gilroy R."/>
            <person name="Ravi A."/>
            <person name="Getino M."/>
            <person name="Pursley I."/>
            <person name="Horton D.L."/>
            <person name="Alikhan N.F."/>
            <person name="Baker D."/>
            <person name="Gharbi K."/>
            <person name="Hall N."/>
            <person name="Watson M."/>
            <person name="Adriaenssens E.M."/>
            <person name="Foster-Nyarko E."/>
            <person name="Jarju S."/>
            <person name="Secka A."/>
            <person name="Antonio M."/>
            <person name="Oren A."/>
            <person name="Chaudhuri R.R."/>
            <person name="La Ragione R."/>
            <person name="Hildebrand F."/>
            <person name="Pallen M.J."/>
        </authorList>
    </citation>
    <scope>NUCLEOTIDE SEQUENCE</scope>
    <source>
        <strain evidence="15">ChiBcec2-3848</strain>
    </source>
</reference>
<dbReference type="EMBL" id="DWVZ01000042">
    <property type="protein sequence ID" value="HJC62651.1"/>
    <property type="molecule type" value="Genomic_DNA"/>
</dbReference>
<dbReference type="InterPro" id="IPR036097">
    <property type="entry name" value="HisK_dim/P_sf"/>
</dbReference>
<name>A0A9D2TB63_9FIRM</name>
<keyword evidence="6" id="KW-0808">Transferase</keyword>
<dbReference type="SUPFAM" id="SSF47384">
    <property type="entry name" value="Homodimeric domain of signal transducing histidine kinase"/>
    <property type="match status" value="1"/>
</dbReference>
<evidence type="ECO:0000313" key="16">
    <source>
        <dbReference type="Proteomes" id="UP000823886"/>
    </source>
</evidence>
<evidence type="ECO:0000259" key="14">
    <source>
        <dbReference type="PROSITE" id="PS50109"/>
    </source>
</evidence>